<dbReference type="CDD" id="cd17917">
    <property type="entry name" value="DEXHc_RHA-like"/>
    <property type="match status" value="1"/>
</dbReference>
<keyword evidence="5 10" id="KW-0347">Helicase</keyword>
<keyword evidence="4" id="KW-0378">Hydrolase</keyword>
<dbReference type="PANTHER" id="PTHR18934:SF91">
    <property type="entry name" value="PRE-MRNA-SPLICING FACTOR ATP-DEPENDENT RNA HELICASE PRP16"/>
    <property type="match status" value="1"/>
</dbReference>
<gene>
    <name evidence="10" type="ORF">LCMiAC01_01700</name>
</gene>
<name>A0A481YZ12_9VIRU</name>
<dbReference type="GO" id="GO:0016787">
    <property type="term" value="F:hydrolase activity"/>
    <property type="evidence" value="ECO:0007669"/>
    <property type="project" value="UniProtKB-KW"/>
</dbReference>
<evidence type="ECO:0000256" key="6">
    <source>
        <dbReference type="ARBA" id="ARBA00022840"/>
    </source>
</evidence>
<evidence type="ECO:0000256" key="2">
    <source>
        <dbReference type="ARBA" id="ARBA00012552"/>
    </source>
</evidence>
<evidence type="ECO:0000256" key="1">
    <source>
        <dbReference type="ARBA" id="ARBA00008792"/>
    </source>
</evidence>
<dbReference type="SUPFAM" id="SSF52540">
    <property type="entry name" value="P-loop containing nucleoside triphosphate hydrolases"/>
    <property type="match status" value="1"/>
</dbReference>
<evidence type="ECO:0000313" key="10">
    <source>
        <dbReference type="EMBL" id="QBK88493.1"/>
    </source>
</evidence>
<dbReference type="PANTHER" id="PTHR18934">
    <property type="entry name" value="ATP-DEPENDENT RNA HELICASE"/>
    <property type="match status" value="1"/>
</dbReference>
<organism evidence="10">
    <name type="scientific">Mimivirus LCMiAC01</name>
    <dbReference type="NCBI Taxonomy" id="2506608"/>
    <lineage>
        <taxon>Viruses</taxon>
        <taxon>Varidnaviria</taxon>
        <taxon>Bamfordvirae</taxon>
        <taxon>Nucleocytoviricota</taxon>
        <taxon>Megaviricetes</taxon>
        <taxon>Imitervirales</taxon>
        <taxon>Mimiviridae</taxon>
        <taxon>Klosneuvirinae</taxon>
    </lineage>
</organism>
<evidence type="ECO:0000256" key="4">
    <source>
        <dbReference type="ARBA" id="ARBA00022801"/>
    </source>
</evidence>
<dbReference type="GO" id="GO:0003724">
    <property type="term" value="F:RNA helicase activity"/>
    <property type="evidence" value="ECO:0007669"/>
    <property type="project" value="UniProtKB-EC"/>
</dbReference>
<dbReference type="GO" id="GO:0003723">
    <property type="term" value="F:RNA binding"/>
    <property type="evidence" value="ECO:0007669"/>
    <property type="project" value="TreeGrafter"/>
</dbReference>
<proteinExistence type="inferred from homology"/>
<feature type="domain" description="Helicase ATP-binding" evidence="8">
    <location>
        <begin position="654"/>
        <end position="848"/>
    </location>
</feature>
<evidence type="ECO:0000259" key="8">
    <source>
        <dbReference type="PROSITE" id="PS51192"/>
    </source>
</evidence>
<keyword evidence="6" id="KW-0067">ATP-binding</keyword>
<evidence type="ECO:0000256" key="3">
    <source>
        <dbReference type="ARBA" id="ARBA00022741"/>
    </source>
</evidence>
<dbReference type="SMART" id="SM00487">
    <property type="entry name" value="DEXDc"/>
    <property type="match status" value="1"/>
</dbReference>
<dbReference type="InterPro" id="IPR027417">
    <property type="entry name" value="P-loop_NTPase"/>
</dbReference>
<accession>A0A481YZ12</accession>
<dbReference type="InterPro" id="IPR014001">
    <property type="entry name" value="Helicase_ATP-bd"/>
</dbReference>
<dbReference type="SMART" id="SM00490">
    <property type="entry name" value="HELICc"/>
    <property type="match status" value="1"/>
</dbReference>
<comment type="catalytic activity">
    <reaction evidence="7">
        <text>ATP + H2O = ADP + phosphate + H(+)</text>
        <dbReference type="Rhea" id="RHEA:13065"/>
        <dbReference type="ChEBI" id="CHEBI:15377"/>
        <dbReference type="ChEBI" id="CHEBI:15378"/>
        <dbReference type="ChEBI" id="CHEBI:30616"/>
        <dbReference type="ChEBI" id="CHEBI:43474"/>
        <dbReference type="ChEBI" id="CHEBI:456216"/>
        <dbReference type="EC" id="3.6.4.13"/>
    </reaction>
</comment>
<dbReference type="PROSITE" id="PS51192">
    <property type="entry name" value="HELICASE_ATP_BIND_1"/>
    <property type="match status" value="1"/>
</dbReference>
<evidence type="ECO:0000256" key="7">
    <source>
        <dbReference type="ARBA" id="ARBA00047984"/>
    </source>
</evidence>
<keyword evidence="3" id="KW-0547">Nucleotide-binding</keyword>
<evidence type="ECO:0000256" key="5">
    <source>
        <dbReference type="ARBA" id="ARBA00022806"/>
    </source>
</evidence>
<dbReference type="EMBL" id="MK500390">
    <property type="protein sequence ID" value="QBK88493.1"/>
    <property type="molecule type" value="Genomic_DNA"/>
</dbReference>
<sequence>MEYYFITKPFENDIKKNVIELIFPKLNASHQQLLHTYLIDIVDIIAIKFNFDISKRLIYEQQFKQNNYRDLVGLLYILLPYIDDDDNKKKKNIRSLNDIYIAKNKDSVRDINEGEPSYIYSNLQYGRCDRSSGNNTEIQFNPEHLSHNYNLLKETIQIISNKLYVNWLDVRPMDILSYTDSVLYKNTKVAIDNRNIVYWDPSKNDNEDMKSAGRKYNGLYVGDIYNVIFNNLYHAIKNIKWLIYDILINEQKHSGLVAYNMIFDLDNCVNGISWEQLDDNSKNKFRETWNDYINSALLSHSYKGINGQIISDTLKTIMIFFDKYYENINEAAKKDNYIKLKILYKGDIDDIDIDEEYIKRLDINISKIWKNIKSLDPKHMYMYIKSCIDKFKNTWYSKNYLDYKNKKYHILSYHEYTKKAHFYNFKYEYNSFLGPKTLNFWLISAKNIYNFAKSLTHYTDKSITSIYNFKPYPRYWRSLESDDKKEILNRLNWSNNNDVTEWFNISNYVRNIYKTTTKQATKDINKFIHIGVLEQLSSTLFECLITGGILSEFVPDSRLTDKSNFSSQFTKYKKEIKMRMADIVFNDKEKKNKEKWKSSYYYLTGTKYDDMNEIIYEKNKKQQKKKYLKFLEDEAPGLWYTTYAMDWISQIAFFHRYLNNRVIYITGATGVGKSSQIPKLLLYALKMIDYKYSGKIIATQPRIPPTIKNAETIALQMGVPIKEYNKSIDANIISKNYYIQYKYSKSRHSNKVNHLMLRMVTDGMLYQELKNNPILKKKINNEYTNENVYDIVVVDEAHEHNKNMDLILTIMRNALYYNNSLKLIIISATMGNDEPNYRRYYRNINDNKMYPFNWILSDNKLDRINVDRRLHISPPGETTRFKIKDHDRIGKKPNDIVLEIIKTTKSGDILYFQPGRYDIKKAVQFLNNNTPDNVIAMPYHGLMPSHKKTIIEDLNDDTRKQIRIPKDLDFDSEYDEDDIKKVNYGTYDRVIIIATNLAEASITIDTLRYVVDTGESKVGKYDYKTRSLMLVKQNISQSSSTQRRGRVGRTRDGDVYYTYNRDNIKNNQIQYDISISDISIIMYDILQENDNEEPLFKQDPNTRAHNISHKSFSEVYAHGIHLMIKAQYYNKDKWIEYKGNNEHYDYNNNTKPHVYNQTGYAKDTLTDSTGTFYIIHPEELNMRRNISGKLIGIGNEPDGLHYDKNKHDVVSYKMNTFWDILTEFNLIVKNKQIHRTQYGINISKLMQVMDMHDVRYIISYVYSRKYECSNEMAKLIPMYMSMSMGIANLLSRIIIKGKSIIPIQKVRGIYGDKISDSSGLLNIINNLFKYLVKNGISLDVNNQPRGFAAGILNIIRSIKSDKKIYIANRESKDFSKLTKKYKKNSELVKRINRLIYLDGINKLSNSDEINDAEEKEFIKIDVLDDMLNKIYDNMDIFDEWWKKNNINNVSMLQYIKSYIQFNNKLYKIINPGFREIDYDNDDKGVDFEWFDKNLMVKYIDDNKRIGITHALLRGYGYYVVKKMNKTKLYIHINAPDPANMYMIKTIHPKVKIEDTLLHDMYRHEYMMFLRIYGGEEIYMLHPVTPKMIQSNVYDTYKPEKILEKYLDDTINIHRTTINKMISSIDSTKEDDYRFKLRSNMVGNYISTLNQIKMDMMNNYDPNIWNTIKRSSNVSQQHNQYAAIRKMNGQQYGGKNINYKNTSSVFIRYLAGKICMYYASHAV</sequence>
<feature type="domain" description="Helicase C-terminal" evidence="9">
    <location>
        <begin position="918"/>
        <end position="1101"/>
    </location>
</feature>
<dbReference type="GO" id="GO:0005524">
    <property type="term" value="F:ATP binding"/>
    <property type="evidence" value="ECO:0007669"/>
    <property type="project" value="UniProtKB-KW"/>
</dbReference>
<dbReference type="InterPro" id="IPR001650">
    <property type="entry name" value="Helicase_C-like"/>
</dbReference>
<evidence type="ECO:0000259" key="9">
    <source>
        <dbReference type="PROSITE" id="PS51194"/>
    </source>
</evidence>
<dbReference type="EC" id="3.6.4.13" evidence="2"/>
<dbReference type="Gene3D" id="3.40.50.300">
    <property type="entry name" value="P-loop containing nucleotide triphosphate hydrolases"/>
    <property type="match status" value="2"/>
</dbReference>
<comment type="similarity">
    <text evidence="1">Belongs to the DEAD box helicase family. DEAH subfamily.</text>
</comment>
<reference evidence="10" key="1">
    <citation type="journal article" date="2019" name="MBio">
        <title>Virus Genomes from Deep Sea Sediments Expand the Ocean Megavirome and Support Independent Origins of Viral Gigantism.</title>
        <authorList>
            <person name="Backstrom D."/>
            <person name="Yutin N."/>
            <person name="Jorgensen S.L."/>
            <person name="Dharamshi J."/>
            <person name="Homa F."/>
            <person name="Zaremba-Niedwiedzka K."/>
            <person name="Spang A."/>
            <person name="Wolf Y.I."/>
            <person name="Koonin E.V."/>
            <person name="Ettema T.J."/>
        </authorList>
    </citation>
    <scope>NUCLEOTIDE SEQUENCE</scope>
</reference>
<dbReference type="CDD" id="cd18791">
    <property type="entry name" value="SF2_C_RHA"/>
    <property type="match status" value="1"/>
</dbReference>
<protein>
    <recommendedName>
        <fullName evidence="2">RNA helicase</fullName>
        <ecNumber evidence="2">3.6.4.13</ecNumber>
    </recommendedName>
</protein>
<dbReference type="PROSITE" id="PS51194">
    <property type="entry name" value="HELICASE_CTER"/>
    <property type="match status" value="1"/>
</dbReference>